<reference evidence="3" key="1">
    <citation type="submission" date="2025-08" db="UniProtKB">
        <authorList>
            <consortium name="RefSeq"/>
        </authorList>
    </citation>
    <scope>IDENTIFICATION</scope>
    <source>
        <tissue evidence="3">Gonad</tissue>
    </source>
</reference>
<dbReference type="RefSeq" id="XP_019642329.1">
    <property type="nucleotide sequence ID" value="XM_019786770.1"/>
</dbReference>
<dbReference type="GeneID" id="109483718"/>
<dbReference type="Gene3D" id="3.40.830.10">
    <property type="entry name" value="LigB-like"/>
    <property type="match status" value="1"/>
</dbReference>
<dbReference type="AlphaFoldDB" id="A0A6P5A7W4"/>
<keyword evidence="2" id="KW-1185">Reference proteome</keyword>
<accession>A0A6P5A7W4</accession>
<dbReference type="GO" id="GO:0008198">
    <property type="term" value="F:ferrous iron binding"/>
    <property type="evidence" value="ECO:0007669"/>
    <property type="project" value="InterPro"/>
</dbReference>
<dbReference type="OrthoDB" id="2132071at2759"/>
<sequence>MVLVGSVVLPHGTMIFDGDPNSSNEACRQRHGALDDGMKTACSNLYKACSSAGEEVSRMTPDLVILHTPHGISLSRSVGVYLNPTAAGTAEWNDCWGDIKLELPVDNVLANQLLAHLSDSGIDAQGICCFTNYDAPLRWGEVVPLWFIQKNLKNPTKYLIISQSLLRGEEAVKQRVCLGRALSAFVDSLSDTRVVLAISGDLSHTHPHSCDDPLYQPNPRWNIAVDQEAAGMFGRCTEGWAKSAPTDLLTSPVEDIQASGEIWDPVVSEQWLKRADELHPKALSCGIGGFWVLHAMLYSQVERGVSFSHRFLAREAPTYYGMMVTLFLKRL</sequence>
<gene>
    <name evidence="3" type="primary">LOC109483718</name>
</gene>
<dbReference type="Pfam" id="PF02900">
    <property type="entry name" value="LigB"/>
    <property type="match status" value="1"/>
</dbReference>
<dbReference type="Proteomes" id="UP000515135">
    <property type="component" value="Unplaced"/>
</dbReference>
<feature type="domain" description="Extradiol ring-cleavage dioxygenase class III enzyme subunit B" evidence="1">
    <location>
        <begin position="39"/>
        <end position="207"/>
    </location>
</feature>
<name>A0A6P5A7W4_BRABE</name>
<dbReference type="SUPFAM" id="SSF53213">
    <property type="entry name" value="LigB-like"/>
    <property type="match status" value="1"/>
</dbReference>
<protein>
    <submittedName>
        <fullName evidence="3">Uncharacterized protein LOC109483718</fullName>
    </submittedName>
</protein>
<dbReference type="InterPro" id="IPR004183">
    <property type="entry name" value="Xdiol_dOase_suB"/>
</dbReference>
<evidence type="ECO:0000313" key="2">
    <source>
        <dbReference type="Proteomes" id="UP000515135"/>
    </source>
</evidence>
<dbReference type="KEGG" id="bbel:109483718"/>
<dbReference type="GO" id="GO:0016702">
    <property type="term" value="F:oxidoreductase activity, acting on single donors with incorporation of molecular oxygen, incorporation of two atoms of oxygen"/>
    <property type="evidence" value="ECO:0007669"/>
    <property type="project" value="UniProtKB-ARBA"/>
</dbReference>
<organism evidence="2 3">
    <name type="scientific">Branchiostoma belcheri</name>
    <name type="common">Amphioxus</name>
    <dbReference type="NCBI Taxonomy" id="7741"/>
    <lineage>
        <taxon>Eukaryota</taxon>
        <taxon>Metazoa</taxon>
        <taxon>Chordata</taxon>
        <taxon>Cephalochordata</taxon>
        <taxon>Leptocardii</taxon>
        <taxon>Amphioxiformes</taxon>
        <taxon>Branchiostomatidae</taxon>
        <taxon>Branchiostoma</taxon>
    </lineage>
</organism>
<evidence type="ECO:0000313" key="3">
    <source>
        <dbReference type="RefSeq" id="XP_019642329.1"/>
    </source>
</evidence>
<proteinExistence type="predicted"/>
<evidence type="ECO:0000259" key="1">
    <source>
        <dbReference type="Pfam" id="PF02900"/>
    </source>
</evidence>